<comment type="caution">
    <text evidence="1">The sequence shown here is derived from an EMBL/GenBank/DDBJ whole genome shotgun (WGS) entry which is preliminary data.</text>
</comment>
<reference evidence="1 2" key="1">
    <citation type="submission" date="2014-08" db="EMBL/GenBank/DDBJ databases">
        <title>Genomic and Phenotypic Diversity of Colwellia psychrerythraea strains from Disparate Marine Basins.</title>
        <authorList>
            <person name="Techtmann S.M."/>
            <person name="Stelling S.C."/>
            <person name="Utturkar S.M."/>
            <person name="Alshibli N."/>
            <person name="Harris A."/>
            <person name="Brown S.D."/>
            <person name="Hazen T.C."/>
        </authorList>
    </citation>
    <scope>NUCLEOTIDE SEQUENCE [LARGE SCALE GENOMIC DNA]</scope>
    <source>
        <strain evidence="1 2">GAB14E</strain>
    </source>
</reference>
<sequence>MTNRTDITKNNFFAWSLYTAYRNPISIGNWVAAEWPGKPITNAQEMQDDIDFRINMFIEALNIAISQSANCNDWVRYFVVPEFYFHSAHGPYPGLKINEKSAFEYLMSQLVMRIESTLADSSDSGRDWVICTGSVLTTHVSDIADFLAGQEVKNRLDSLNTAYTRATQQGVAPMATSHIGLMRLKSLEAMPDLGTQYDEFNALVNAYRQDPLCTVRNRACIFVYNGGSTRKTIRYSIEKQAESTVDLTLGVLQNGKIGTGGQITEWLANYPPVSILNGDNQGSGICRKSGARMPIVSYYQSVELGAEICLDHRLQRLRRTVNMAGNSPLDIQLVPSGGMQLLDYAIAGGSSGAIFNADGCDYILDQYNSDGQPVITKDGKASSGTTKQVITGVYTSSAQTRSEGANGTAYYSHSQLSYRTTDVGPIDYVNPKSTENPGGDTYTGDISRPVNQYLDLYNEPNVLAVTTSSNKVGDYFTAGLGEIHQYSQPSLSAAPKNK</sequence>
<accession>A0A099KXB0</accession>
<gene>
    <name evidence="1" type="ORF">GAB14E_2003</name>
</gene>
<dbReference type="RefSeq" id="WP_033081666.1">
    <property type="nucleotide sequence ID" value="NZ_JQEC01000015.1"/>
</dbReference>
<evidence type="ECO:0000313" key="2">
    <source>
        <dbReference type="Proteomes" id="UP000029868"/>
    </source>
</evidence>
<organism evidence="1 2">
    <name type="scientific">Colwellia psychrerythraea</name>
    <name type="common">Vibrio psychroerythus</name>
    <dbReference type="NCBI Taxonomy" id="28229"/>
    <lineage>
        <taxon>Bacteria</taxon>
        <taxon>Pseudomonadati</taxon>
        <taxon>Pseudomonadota</taxon>
        <taxon>Gammaproteobacteria</taxon>
        <taxon>Alteromonadales</taxon>
        <taxon>Colwelliaceae</taxon>
        <taxon>Colwellia</taxon>
    </lineage>
</organism>
<protein>
    <submittedName>
        <fullName evidence="1">Uncharacterized protein</fullName>
    </submittedName>
</protein>
<dbReference type="EMBL" id="JQEC01000015">
    <property type="protein sequence ID" value="KGJ95221.1"/>
    <property type="molecule type" value="Genomic_DNA"/>
</dbReference>
<dbReference type="PATRIC" id="fig|28229.3.peg.1611"/>
<proteinExistence type="predicted"/>
<dbReference type="OrthoDB" id="1736849at2"/>
<dbReference type="Proteomes" id="UP000029868">
    <property type="component" value="Unassembled WGS sequence"/>
</dbReference>
<evidence type="ECO:0000313" key="1">
    <source>
        <dbReference type="EMBL" id="KGJ95221.1"/>
    </source>
</evidence>
<dbReference type="AlphaFoldDB" id="A0A099KXB0"/>
<name>A0A099KXB0_COLPS</name>